<dbReference type="KEGG" id="dez:DKM44_14430"/>
<protein>
    <submittedName>
        <fullName evidence="1">Uncharacterized protein</fullName>
    </submittedName>
</protein>
<evidence type="ECO:0000313" key="1">
    <source>
        <dbReference type="EMBL" id="AWN24278.1"/>
    </source>
</evidence>
<sequence>MKLEVGYVPQEKSAPVKCLVELTERGFSGDDAYLVQLLQGKVLPLLNTWGLRRYLERAEYREGSLTLRLLPGPDMDHFEILGYDKSLGQFFGYDGGQWYFSTGDTDDLPDMPGLPKMANEHIGGAYRPDPIDPARVKTPWRLWMASVYKHLPRGFVSRRHTLPENI</sequence>
<evidence type="ECO:0000313" key="2">
    <source>
        <dbReference type="Proteomes" id="UP000245368"/>
    </source>
</evidence>
<dbReference type="Proteomes" id="UP000245368">
    <property type="component" value="Chromosome"/>
</dbReference>
<dbReference type="RefSeq" id="WP_109828003.1">
    <property type="nucleotide sequence ID" value="NZ_CP029494.1"/>
</dbReference>
<dbReference type="AlphaFoldDB" id="A0A2Z3JSQ8"/>
<keyword evidence="2" id="KW-1185">Reference proteome</keyword>
<reference evidence="1 2" key="1">
    <citation type="submission" date="2018-05" db="EMBL/GenBank/DDBJ databases">
        <title>Complete Genome Sequence of Deinococcus sp. strain 17bor-2.</title>
        <authorList>
            <person name="Srinivasan S."/>
        </authorList>
    </citation>
    <scope>NUCLEOTIDE SEQUENCE [LARGE SCALE GENOMIC DNA]</scope>
    <source>
        <strain evidence="1 2">17bor-2</strain>
    </source>
</reference>
<proteinExistence type="predicted"/>
<accession>A0A2Z3JSQ8</accession>
<gene>
    <name evidence="1" type="ORF">DKM44_14430</name>
</gene>
<name>A0A2Z3JSQ8_9DEIO</name>
<dbReference type="EMBL" id="CP029494">
    <property type="protein sequence ID" value="AWN24278.1"/>
    <property type="molecule type" value="Genomic_DNA"/>
</dbReference>
<organism evidence="1 2">
    <name type="scientific">Deinococcus irradiatisoli</name>
    <dbReference type="NCBI Taxonomy" id="2202254"/>
    <lineage>
        <taxon>Bacteria</taxon>
        <taxon>Thermotogati</taxon>
        <taxon>Deinococcota</taxon>
        <taxon>Deinococci</taxon>
        <taxon>Deinococcales</taxon>
        <taxon>Deinococcaceae</taxon>
        <taxon>Deinococcus</taxon>
    </lineage>
</organism>